<feature type="transmembrane region" description="Helical" evidence="6">
    <location>
        <begin position="426"/>
        <end position="444"/>
    </location>
</feature>
<dbReference type="Proteomes" id="UP000177690">
    <property type="component" value="Unassembled WGS sequence"/>
</dbReference>
<feature type="transmembrane region" description="Helical" evidence="6">
    <location>
        <begin position="227"/>
        <end position="250"/>
    </location>
</feature>
<evidence type="ECO:0000256" key="4">
    <source>
        <dbReference type="ARBA" id="ARBA00022989"/>
    </source>
</evidence>
<dbReference type="PANTHER" id="PTHR30619:SF7">
    <property type="entry name" value="BETA-LACTAMASE DOMAIN PROTEIN"/>
    <property type="match status" value="1"/>
</dbReference>
<comment type="caution">
    <text evidence="8">The sequence shown here is derived from an EMBL/GenBank/DDBJ whole genome shotgun (WGS) entry which is preliminary data.</text>
</comment>
<dbReference type="EMBL" id="MHJL01000016">
    <property type="protein sequence ID" value="OGY67777.1"/>
    <property type="molecule type" value="Genomic_DNA"/>
</dbReference>
<accession>A0A1G1ZVC0</accession>
<gene>
    <name evidence="8" type="ORF">A3I24_02610</name>
</gene>
<dbReference type="InterPro" id="IPR052159">
    <property type="entry name" value="Competence_DNA_uptake"/>
</dbReference>
<organism evidence="8 9">
    <name type="scientific">Candidatus Harrisonbacteria bacterium RIFCSPLOWO2_02_FULL_41_13b</name>
    <dbReference type="NCBI Taxonomy" id="1798409"/>
    <lineage>
        <taxon>Bacteria</taxon>
        <taxon>Candidatus Harrisoniibacteriota</taxon>
    </lineage>
</organism>
<dbReference type="PANTHER" id="PTHR30619">
    <property type="entry name" value="DNA INTERNALIZATION/COMPETENCE PROTEIN COMEC/REC2"/>
    <property type="match status" value="1"/>
</dbReference>
<feature type="transmembrane region" description="Helical" evidence="6">
    <location>
        <begin position="397"/>
        <end position="419"/>
    </location>
</feature>
<keyword evidence="2" id="KW-1003">Cell membrane</keyword>
<feature type="transmembrane region" description="Helical" evidence="6">
    <location>
        <begin position="55"/>
        <end position="76"/>
    </location>
</feature>
<dbReference type="NCBIfam" id="TIGR00360">
    <property type="entry name" value="ComEC_N-term"/>
    <property type="match status" value="1"/>
</dbReference>
<feature type="transmembrane region" description="Helical" evidence="6">
    <location>
        <begin position="358"/>
        <end position="377"/>
    </location>
</feature>
<evidence type="ECO:0000313" key="9">
    <source>
        <dbReference type="Proteomes" id="UP000177690"/>
    </source>
</evidence>
<feature type="domain" description="ComEC/Rec2-related protein" evidence="7">
    <location>
        <begin position="203"/>
        <end position="440"/>
    </location>
</feature>
<dbReference type="STRING" id="1798409.A3I24_02610"/>
<evidence type="ECO:0000259" key="7">
    <source>
        <dbReference type="Pfam" id="PF03772"/>
    </source>
</evidence>
<keyword evidence="4 6" id="KW-1133">Transmembrane helix</keyword>
<dbReference type="GO" id="GO:0005886">
    <property type="term" value="C:plasma membrane"/>
    <property type="evidence" value="ECO:0007669"/>
    <property type="project" value="UniProtKB-SubCell"/>
</dbReference>
<feature type="transmembrane region" description="Helical" evidence="6">
    <location>
        <begin position="256"/>
        <end position="289"/>
    </location>
</feature>
<evidence type="ECO:0000256" key="6">
    <source>
        <dbReference type="SAM" id="Phobius"/>
    </source>
</evidence>
<protein>
    <recommendedName>
        <fullName evidence="7">ComEC/Rec2-related protein domain-containing protein</fullName>
    </recommendedName>
</protein>
<keyword evidence="3 6" id="KW-0812">Transmembrane</keyword>
<evidence type="ECO:0000256" key="2">
    <source>
        <dbReference type="ARBA" id="ARBA00022475"/>
    </source>
</evidence>
<evidence type="ECO:0000256" key="5">
    <source>
        <dbReference type="ARBA" id="ARBA00023136"/>
    </source>
</evidence>
<feature type="transmembrane region" description="Helical" evidence="6">
    <location>
        <begin position="6"/>
        <end position="24"/>
    </location>
</feature>
<evidence type="ECO:0000256" key="3">
    <source>
        <dbReference type="ARBA" id="ARBA00022692"/>
    </source>
</evidence>
<keyword evidence="5 6" id="KW-0472">Membrane</keyword>
<dbReference type="AlphaFoldDB" id="A0A1G1ZVC0"/>
<feature type="transmembrane region" description="Helical" evidence="6">
    <location>
        <begin position="31"/>
        <end position="49"/>
    </location>
</feature>
<dbReference type="Pfam" id="PF03772">
    <property type="entry name" value="Competence"/>
    <property type="match status" value="1"/>
</dbReference>
<evidence type="ECO:0000256" key="1">
    <source>
        <dbReference type="ARBA" id="ARBA00004651"/>
    </source>
</evidence>
<proteinExistence type="predicted"/>
<dbReference type="InterPro" id="IPR004477">
    <property type="entry name" value="ComEC_N"/>
</dbReference>
<feature type="transmembrane region" description="Helical" evidence="6">
    <location>
        <begin position="296"/>
        <end position="312"/>
    </location>
</feature>
<evidence type="ECO:0000313" key="8">
    <source>
        <dbReference type="EMBL" id="OGY67777.1"/>
    </source>
</evidence>
<sequence>MKVHDVFFWCACFFLIGVLVASIASGFERQYLIFGLVVLLIGVFIFFVQNFNHGMLSRGIAALSLVMFIGGAYYFAHDFYQKDEVLKFGEKINFTGVIRDVKFGLENQKIRIGEIQITAQRYPEFEYGDKVSVDGIIKEIPEEWQGYFSKEDIFGLMGFPKMELISQNNGSAIKAGLLKINLAIQDSFKKVLPLEKATFLSGLTLGETGEFSEEFEEKLRLTGTTHLVALSGYNIAVIATVVLLALNRWFSRWTSSLFAIIVIISFVVMTGAEASVVRAALMAMVLTIAEHSSRQYYFRNAIVFVALLMVLANPKVLVFDVGFQLSFLATLGIVYLRPVLKNKLGFNDEPGFLSWKDNLLTTSSAQIVVLPILIFSFGQFSPFSLLTNVLILEFIPVTMAIGFFIAIAGIFFSSLAFILSLAIQPLLFYIFGVINIFSFIQSKIF</sequence>
<name>A0A1G1ZVC0_9BACT</name>
<reference evidence="8 9" key="1">
    <citation type="journal article" date="2016" name="Nat. Commun.">
        <title>Thousands of microbial genomes shed light on interconnected biogeochemical processes in an aquifer system.</title>
        <authorList>
            <person name="Anantharaman K."/>
            <person name="Brown C.T."/>
            <person name="Hug L.A."/>
            <person name="Sharon I."/>
            <person name="Castelle C.J."/>
            <person name="Probst A.J."/>
            <person name="Thomas B.C."/>
            <person name="Singh A."/>
            <person name="Wilkins M.J."/>
            <person name="Karaoz U."/>
            <person name="Brodie E.L."/>
            <person name="Williams K.H."/>
            <person name="Hubbard S.S."/>
            <person name="Banfield J.F."/>
        </authorList>
    </citation>
    <scope>NUCLEOTIDE SEQUENCE [LARGE SCALE GENOMIC DNA]</scope>
</reference>
<comment type="subcellular location">
    <subcellularLocation>
        <location evidence="1">Cell membrane</location>
        <topology evidence="1">Multi-pass membrane protein</topology>
    </subcellularLocation>
</comment>